<dbReference type="Proteomes" id="UP000481153">
    <property type="component" value="Unassembled WGS sequence"/>
</dbReference>
<dbReference type="Gene3D" id="3.80.10.10">
    <property type="entry name" value="Ribonuclease Inhibitor"/>
    <property type="match status" value="1"/>
</dbReference>
<keyword evidence="1" id="KW-0812">Transmembrane</keyword>
<keyword evidence="1" id="KW-1133">Transmembrane helix</keyword>
<dbReference type="VEuPathDB" id="FungiDB:AeMF1_013683"/>
<name>A0A6G0WV34_9STRA</name>
<evidence type="ECO:0000256" key="1">
    <source>
        <dbReference type="SAM" id="Phobius"/>
    </source>
</evidence>
<dbReference type="EMBL" id="VJMJ01000144">
    <property type="protein sequence ID" value="KAF0731316.1"/>
    <property type="molecule type" value="Genomic_DNA"/>
</dbReference>
<evidence type="ECO:0000313" key="4">
    <source>
        <dbReference type="Proteomes" id="UP000481153"/>
    </source>
</evidence>
<gene>
    <name evidence="3" type="ORF">Ae201684_011379</name>
</gene>
<sequence>MQLANVLLALAAIVHAENTLTTCQSAQNAAVPCLKDSNASTTKLLDTASNQIYNFSHLNISTVENLPADAKYVDLSYNQIREINQGIPPSVAFLNLSHNALQTSWLQIPISATTVDISYNQRGLPWTAMENVWFKYLPSVSRVIYRGNDLAIVNLSYTNFPYHPHPLKALDWSDNPKLVINAAGIYNYLASHITVTADPTSYNNTLAVCENQKDTLVPIQSFPVEYSPQGDATYKPGNTTIYACSVGHFDPQAPSSASNGDGGHAAVYVVVGLVALGIVVFVIYRVTSKRRALKSTQSKDGHMNFQELKC</sequence>
<proteinExistence type="predicted"/>
<feature type="transmembrane region" description="Helical" evidence="1">
    <location>
        <begin position="265"/>
        <end position="284"/>
    </location>
</feature>
<organism evidence="3 4">
    <name type="scientific">Aphanomyces euteiches</name>
    <dbReference type="NCBI Taxonomy" id="100861"/>
    <lineage>
        <taxon>Eukaryota</taxon>
        <taxon>Sar</taxon>
        <taxon>Stramenopiles</taxon>
        <taxon>Oomycota</taxon>
        <taxon>Saprolegniomycetes</taxon>
        <taxon>Saprolegniales</taxon>
        <taxon>Verrucalvaceae</taxon>
        <taxon>Aphanomyces</taxon>
    </lineage>
</organism>
<comment type="caution">
    <text evidence="3">The sequence shown here is derived from an EMBL/GenBank/DDBJ whole genome shotgun (WGS) entry which is preliminary data.</text>
</comment>
<feature type="signal peptide" evidence="2">
    <location>
        <begin position="1"/>
        <end position="16"/>
    </location>
</feature>
<feature type="chain" id="PRO_5026008525" description="Ig-like domain-containing protein" evidence="2">
    <location>
        <begin position="17"/>
        <end position="310"/>
    </location>
</feature>
<keyword evidence="1" id="KW-0472">Membrane</keyword>
<dbReference type="SUPFAM" id="SSF52058">
    <property type="entry name" value="L domain-like"/>
    <property type="match status" value="1"/>
</dbReference>
<evidence type="ECO:0000313" key="3">
    <source>
        <dbReference type="EMBL" id="KAF0731316.1"/>
    </source>
</evidence>
<evidence type="ECO:0000256" key="2">
    <source>
        <dbReference type="SAM" id="SignalP"/>
    </source>
</evidence>
<dbReference type="AlphaFoldDB" id="A0A6G0WV34"/>
<dbReference type="InterPro" id="IPR032675">
    <property type="entry name" value="LRR_dom_sf"/>
</dbReference>
<keyword evidence="2" id="KW-0732">Signal</keyword>
<accession>A0A6G0WV34</accession>
<reference evidence="3 4" key="1">
    <citation type="submission" date="2019-07" db="EMBL/GenBank/DDBJ databases">
        <title>Genomics analysis of Aphanomyces spp. identifies a new class of oomycete effector associated with host adaptation.</title>
        <authorList>
            <person name="Gaulin E."/>
        </authorList>
    </citation>
    <scope>NUCLEOTIDE SEQUENCE [LARGE SCALE GENOMIC DNA]</scope>
    <source>
        <strain evidence="3 4">ATCC 201684</strain>
    </source>
</reference>
<keyword evidence="4" id="KW-1185">Reference proteome</keyword>
<evidence type="ECO:0008006" key="5">
    <source>
        <dbReference type="Google" id="ProtNLM"/>
    </source>
</evidence>
<protein>
    <recommendedName>
        <fullName evidence="5">Ig-like domain-containing protein</fullName>
    </recommendedName>
</protein>